<dbReference type="Gene3D" id="3.10.350.10">
    <property type="entry name" value="LysM domain"/>
    <property type="match status" value="1"/>
</dbReference>
<name>A0A940WPX7_9BACI</name>
<dbReference type="EMBL" id="JAGKSQ010000002">
    <property type="protein sequence ID" value="MBP3950375.1"/>
    <property type="molecule type" value="Genomic_DNA"/>
</dbReference>
<dbReference type="Pfam" id="PF00188">
    <property type="entry name" value="CAP"/>
    <property type="match status" value="1"/>
</dbReference>
<evidence type="ECO:0000313" key="3">
    <source>
        <dbReference type="EMBL" id="MBP3950375.1"/>
    </source>
</evidence>
<sequence>MHIVMIVVVLMSLFAVQPSADAQIKTFKEPPFSHYKVSKGDSFWYIAQRYGLNYQELVRLNPDVVPTNMQVGEVIRLKAEASHHSTFEDQVVALVNQERAKQGLKPLQHRADVKNVAHKKAQDLIDSNYFAHDSPNYGSPFDMLRTFGISYRSAGENIAKGQTTPEQVMKDWMNSPGHRQNILKPEYDTIGVGFYHGAWVQMFIQAR</sequence>
<evidence type="ECO:0000313" key="4">
    <source>
        <dbReference type="Proteomes" id="UP000678228"/>
    </source>
</evidence>
<dbReference type="SUPFAM" id="SSF55797">
    <property type="entry name" value="PR-1-like"/>
    <property type="match status" value="1"/>
</dbReference>
<dbReference type="SMART" id="SM00257">
    <property type="entry name" value="LysM"/>
    <property type="match status" value="1"/>
</dbReference>
<dbReference type="InterPro" id="IPR014044">
    <property type="entry name" value="CAP_dom"/>
</dbReference>
<dbReference type="NCBIfam" id="TIGR02909">
    <property type="entry name" value="spore_YkwD"/>
    <property type="match status" value="1"/>
</dbReference>
<keyword evidence="4" id="KW-1185">Reference proteome</keyword>
<dbReference type="InterPro" id="IPR018392">
    <property type="entry name" value="LysM"/>
</dbReference>
<dbReference type="InterPro" id="IPR014258">
    <property type="entry name" value="CAP_domain_YkwD-like"/>
</dbReference>
<dbReference type="PANTHER" id="PTHR31157">
    <property type="entry name" value="SCP DOMAIN-CONTAINING PROTEIN"/>
    <property type="match status" value="1"/>
</dbReference>
<reference evidence="3" key="1">
    <citation type="submission" date="2021-03" db="EMBL/GenBank/DDBJ databases">
        <title>Bacillus suaedae sp. nov., isolated from Suaeda aralocaspica.</title>
        <authorList>
            <person name="Lei R.F.R."/>
        </authorList>
    </citation>
    <scope>NUCLEOTIDE SEQUENCE</scope>
    <source>
        <strain evidence="3">YZJH907-2</strain>
    </source>
</reference>
<comment type="caution">
    <text evidence="3">The sequence shown here is derived from an EMBL/GenBank/DDBJ whole genome shotgun (WGS) entry which is preliminary data.</text>
</comment>
<gene>
    <name evidence="3" type="ORF">J7W16_04465</name>
</gene>
<dbReference type="PROSITE" id="PS51782">
    <property type="entry name" value="LYSM"/>
    <property type="match status" value="1"/>
</dbReference>
<dbReference type="CDD" id="cd00118">
    <property type="entry name" value="LysM"/>
    <property type="match status" value="1"/>
</dbReference>
<dbReference type="PANTHER" id="PTHR31157:SF1">
    <property type="entry name" value="SCP DOMAIN-CONTAINING PROTEIN"/>
    <property type="match status" value="1"/>
</dbReference>
<feature type="chain" id="PRO_5036838407" evidence="1">
    <location>
        <begin position="23"/>
        <end position="207"/>
    </location>
</feature>
<dbReference type="InterPro" id="IPR036779">
    <property type="entry name" value="LysM_dom_sf"/>
</dbReference>
<organism evidence="3 4">
    <name type="scientific">Halalkalibacter suaedae</name>
    <dbReference type="NCBI Taxonomy" id="2822140"/>
    <lineage>
        <taxon>Bacteria</taxon>
        <taxon>Bacillati</taxon>
        <taxon>Bacillota</taxon>
        <taxon>Bacilli</taxon>
        <taxon>Bacillales</taxon>
        <taxon>Bacillaceae</taxon>
        <taxon>Halalkalibacter</taxon>
    </lineage>
</organism>
<keyword evidence="1" id="KW-0732">Signal</keyword>
<protein>
    <submittedName>
        <fullName evidence="3">LysM peptidoglycan-binding domain-containing protein</fullName>
    </submittedName>
</protein>
<dbReference type="Gene3D" id="3.40.33.10">
    <property type="entry name" value="CAP"/>
    <property type="match status" value="1"/>
</dbReference>
<dbReference type="CDD" id="cd05379">
    <property type="entry name" value="CAP_bacterial"/>
    <property type="match status" value="1"/>
</dbReference>
<accession>A0A940WPX7</accession>
<feature type="signal peptide" evidence="1">
    <location>
        <begin position="1"/>
        <end position="22"/>
    </location>
</feature>
<dbReference type="Pfam" id="PF01476">
    <property type="entry name" value="LysM"/>
    <property type="match status" value="1"/>
</dbReference>
<feature type="domain" description="LysM" evidence="2">
    <location>
        <begin position="33"/>
        <end position="77"/>
    </location>
</feature>
<dbReference type="AlphaFoldDB" id="A0A940WPX7"/>
<dbReference type="InterPro" id="IPR035940">
    <property type="entry name" value="CAP_sf"/>
</dbReference>
<dbReference type="SUPFAM" id="SSF54106">
    <property type="entry name" value="LysM domain"/>
    <property type="match status" value="1"/>
</dbReference>
<evidence type="ECO:0000259" key="2">
    <source>
        <dbReference type="PROSITE" id="PS51782"/>
    </source>
</evidence>
<proteinExistence type="predicted"/>
<dbReference type="Proteomes" id="UP000678228">
    <property type="component" value="Unassembled WGS sequence"/>
</dbReference>
<evidence type="ECO:0000256" key="1">
    <source>
        <dbReference type="SAM" id="SignalP"/>
    </source>
</evidence>